<keyword evidence="2" id="KW-1185">Reference proteome</keyword>
<gene>
    <name evidence="1" type="ORF">CLV73_0438</name>
</gene>
<dbReference type="OrthoDB" id="9134286at2"/>
<dbReference type="RefSeq" id="WP_100375244.1">
    <property type="nucleotide sequence ID" value="NZ_PGFD01000001.1"/>
</dbReference>
<evidence type="ECO:0000313" key="1">
    <source>
        <dbReference type="EMBL" id="PJJ66454.1"/>
    </source>
</evidence>
<accession>A0A2M9C6M3</accession>
<comment type="caution">
    <text evidence="1">The sequence shown here is derived from an EMBL/GenBank/DDBJ whole genome shotgun (WGS) entry which is preliminary data.</text>
</comment>
<organism evidence="1 2">
    <name type="scientific">Chryseobacterium geocarposphaerae</name>
    <dbReference type="NCBI Taxonomy" id="1416776"/>
    <lineage>
        <taxon>Bacteria</taxon>
        <taxon>Pseudomonadati</taxon>
        <taxon>Bacteroidota</taxon>
        <taxon>Flavobacteriia</taxon>
        <taxon>Flavobacteriales</taxon>
        <taxon>Weeksellaceae</taxon>
        <taxon>Chryseobacterium group</taxon>
        <taxon>Chryseobacterium</taxon>
    </lineage>
</organism>
<evidence type="ECO:0000313" key="2">
    <source>
        <dbReference type="Proteomes" id="UP000228740"/>
    </source>
</evidence>
<dbReference type="AlphaFoldDB" id="A0A2M9C6M3"/>
<dbReference type="CDD" id="cd10451">
    <property type="entry name" value="GIY-YIG_LuxR_like"/>
    <property type="match status" value="1"/>
</dbReference>
<name>A0A2M9C6M3_9FLAO</name>
<proteinExistence type="predicted"/>
<dbReference type="Gene3D" id="3.40.1440.10">
    <property type="entry name" value="GIY-YIG endonuclease"/>
    <property type="match status" value="1"/>
</dbReference>
<sequence length="114" mass="13616">MDKKYRKKLNAEFLEMKPLMGVLTILNNSENKIFIKESTNLKALSNRIRFELNNGQFDNRSLQDDWIRLGEKSFVFENMIIVPWEENKIIGYKKKLQKAKNDLKEEQSKTKNIY</sequence>
<evidence type="ECO:0008006" key="3">
    <source>
        <dbReference type="Google" id="ProtNLM"/>
    </source>
</evidence>
<protein>
    <recommendedName>
        <fullName evidence="3">GIY-YIG nuclease family protein</fullName>
    </recommendedName>
</protein>
<dbReference type="Proteomes" id="UP000228740">
    <property type="component" value="Unassembled WGS sequence"/>
</dbReference>
<reference evidence="1 2" key="1">
    <citation type="submission" date="2017-11" db="EMBL/GenBank/DDBJ databases">
        <title>Genomic Encyclopedia of Archaeal and Bacterial Type Strains, Phase II (KMG-II): From Individual Species to Whole Genera.</title>
        <authorList>
            <person name="Goeker M."/>
        </authorList>
    </citation>
    <scope>NUCLEOTIDE SEQUENCE [LARGE SCALE GENOMIC DNA]</scope>
    <source>
        <strain evidence="1 2">DSM 27617</strain>
    </source>
</reference>
<dbReference type="EMBL" id="PGFD01000001">
    <property type="protein sequence ID" value="PJJ66454.1"/>
    <property type="molecule type" value="Genomic_DNA"/>
</dbReference>
<dbReference type="InterPro" id="IPR035901">
    <property type="entry name" value="GIY-YIG_endonuc_sf"/>
</dbReference>